<keyword evidence="4" id="KW-1185">Reference proteome</keyword>
<evidence type="ECO:0000256" key="1">
    <source>
        <dbReference type="SAM" id="SignalP"/>
    </source>
</evidence>
<feature type="chain" id="PRO_5036272986" evidence="1">
    <location>
        <begin position="25"/>
        <end position="159"/>
    </location>
</feature>
<gene>
    <name evidence="2" type="ORF">APLA_LOCUS4463</name>
    <name evidence="3" type="ORF">APLA_LOCUS7887</name>
</gene>
<evidence type="ECO:0000313" key="5">
    <source>
        <dbReference type="Proteomes" id="UP000494256"/>
    </source>
</evidence>
<protein>
    <submittedName>
        <fullName evidence="3">Uncharacterized protein</fullName>
    </submittedName>
</protein>
<dbReference type="Proteomes" id="UP000494106">
    <property type="component" value="Unassembled WGS sequence"/>
</dbReference>
<dbReference type="EMBL" id="CADEBC010000438">
    <property type="protein sequence ID" value="CAB3231399.1"/>
    <property type="molecule type" value="Genomic_DNA"/>
</dbReference>
<dbReference type="OrthoDB" id="7643562at2759"/>
<dbReference type="AlphaFoldDB" id="A0A8S0ZS97"/>
<evidence type="ECO:0000313" key="3">
    <source>
        <dbReference type="EMBL" id="CAB3237456.1"/>
    </source>
</evidence>
<dbReference type="Proteomes" id="UP000494256">
    <property type="component" value="Unassembled WGS sequence"/>
</dbReference>
<comment type="caution">
    <text evidence="3">The sequence shown here is derived from an EMBL/GenBank/DDBJ whole genome shotgun (WGS) entry which is preliminary data.</text>
</comment>
<dbReference type="EMBL" id="CADEBD010000303">
    <property type="protein sequence ID" value="CAB3237456.1"/>
    <property type="molecule type" value="Genomic_DNA"/>
</dbReference>
<feature type="signal peptide" evidence="1">
    <location>
        <begin position="1"/>
        <end position="24"/>
    </location>
</feature>
<sequence length="159" mass="16861">MSSSKVLLCDLCIVLLVGLSFVLGEDRPHTAPSVDEGPKGNCSCGGFPTSTIDANDLPLLSQTPGLMVKCDSEGENTCKSLCNALATATKAKGPEVLCNRLKNANELKLSAFFKVCELPWTYANLTADEPLCCDDAKVKTCPSMEKNNTTDTTEAKPVA</sequence>
<reference evidence="4 5" key="1">
    <citation type="submission" date="2020-04" db="EMBL/GenBank/DDBJ databases">
        <authorList>
            <person name="Wallbank WR R."/>
            <person name="Pardo Diaz C."/>
            <person name="Kozak K."/>
            <person name="Martin S."/>
            <person name="Jiggins C."/>
            <person name="Moest M."/>
            <person name="Warren A I."/>
            <person name="Byers J.R.P. K."/>
            <person name="Montejo-Kovacevich G."/>
            <person name="Yen C E."/>
        </authorList>
    </citation>
    <scope>NUCLEOTIDE SEQUENCE [LARGE SCALE GENOMIC DNA]</scope>
</reference>
<evidence type="ECO:0000313" key="4">
    <source>
        <dbReference type="Proteomes" id="UP000494106"/>
    </source>
</evidence>
<organism evidence="3 5">
    <name type="scientific">Arctia plantaginis</name>
    <name type="common">Wood tiger moth</name>
    <name type="synonym">Phalaena plantaginis</name>
    <dbReference type="NCBI Taxonomy" id="874455"/>
    <lineage>
        <taxon>Eukaryota</taxon>
        <taxon>Metazoa</taxon>
        <taxon>Ecdysozoa</taxon>
        <taxon>Arthropoda</taxon>
        <taxon>Hexapoda</taxon>
        <taxon>Insecta</taxon>
        <taxon>Pterygota</taxon>
        <taxon>Neoptera</taxon>
        <taxon>Endopterygota</taxon>
        <taxon>Lepidoptera</taxon>
        <taxon>Glossata</taxon>
        <taxon>Ditrysia</taxon>
        <taxon>Noctuoidea</taxon>
        <taxon>Erebidae</taxon>
        <taxon>Arctiinae</taxon>
        <taxon>Arctia</taxon>
    </lineage>
</organism>
<evidence type="ECO:0000313" key="2">
    <source>
        <dbReference type="EMBL" id="CAB3231399.1"/>
    </source>
</evidence>
<proteinExistence type="predicted"/>
<keyword evidence="1" id="KW-0732">Signal</keyword>
<accession>A0A8S0ZS97</accession>
<name>A0A8S0ZS97_ARCPL</name>